<dbReference type="SUPFAM" id="SSF49879">
    <property type="entry name" value="SMAD/FHA domain"/>
    <property type="match status" value="1"/>
</dbReference>
<dbReference type="InterPro" id="IPR019787">
    <property type="entry name" value="Znf_PHD-finger"/>
</dbReference>
<feature type="region of interest" description="Disordered" evidence="17">
    <location>
        <begin position="495"/>
        <end position="524"/>
    </location>
</feature>
<dbReference type="FunFam" id="3.30.40.10:FF:000154">
    <property type="entry name" value="PHD finger protein 12"/>
    <property type="match status" value="1"/>
</dbReference>
<feature type="region of interest" description="Disordered" evidence="17">
    <location>
        <begin position="588"/>
        <end position="607"/>
    </location>
</feature>
<feature type="region of interest" description="Disordered" evidence="17">
    <location>
        <begin position="390"/>
        <end position="424"/>
    </location>
</feature>
<proteinExistence type="predicted"/>
<evidence type="ECO:0000256" key="1">
    <source>
        <dbReference type="ARBA" id="ARBA00004123"/>
    </source>
</evidence>
<comment type="caution">
    <text evidence="20">The sequence shown here is derived from an EMBL/GenBank/DDBJ whole genome shotgun (WGS) entry which is preliminary data.</text>
</comment>
<evidence type="ECO:0000256" key="11">
    <source>
        <dbReference type="ARBA" id="ARBA00023163"/>
    </source>
</evidence>
<sequence>MATVEYDLDHSGGLMEQIQSLVAPPISEDGGRRRRRRDRAREHRRHGRAVNHDCCDSCKEGGDLLCCDRCPAAFHLQCHDPPLDEDDLPPGEWLCHRCRVTPETKDDETASNCSTTSSKSSKSSTKNRLKRQLSDEEKDRPIFTELEHPLISLAKAAKLMNPVQFDLPKDIACTIPLPGSSKRRVPTRGPQKKAPHELDNGMVPLPAKLCFTCSRSCRVAPLLQCDFCPLLFHMDCLHPPMTSYPSGRWMCPNHIENITDEKLLKSVSLVERIKLWDKYSGHVDQHTVKVKFLQKTHQKHPLFRIKHQHPLRKTVTVPQSIKDHYNNPPPLLPTPRGITEPNPDPSYPSIPSTSEGGQAATLEEQEEWLSGVVSLQTSIAKLLAQKQLQKTGDSMKTSDTPLSKPTASVAPVVQKDSETSDPLFNSKSSDFTDCERILLNGATQCLTGGQDSLFNGPFGAVSLLNNSSSVNGDIEMASASPRTSNKTDPVLIRTRSNSADSPQTFGKVASTSDRPTSSSALTIPGPQGKNILISAVKNNNTVMTKVVQNTGQGKVVLPPNFTSKNISGSNPTSILSPRGQSVIKIPHPGGGRVSSTGSSGNSSPKVITVSASSLGSKTSSGNSNSTRTISGTTTGSLNSQPTIINLNNNLQQCIDSNSEFELSKIDEKLVQILAWQRLQQLLAPKSPPQPVNKKGVLNNILTNTGRNEVRARAVLCPLTGKGQAVPMSFRSLSIGTGADMDVCLTEFGFCNFISSKHACIFYDEMTQHYELLNYSEHGTTVDNVLYSCDFSDKPSTTPQPSPVVAAVREVIGKGKKKKQQQQKEAKEKVVEDKPKMSAKATCEFQRPCGCKVSSSSLIGGSGAGWEGTALLHHGSYIKVGCLQFVFSVVDQATEAITDKRETMSLLKTHLKAAQ</sequence>
<evidence type="ECO:0000256" key="13">
    <source>
        <dbReference type="ARBA" id="ARBA00065785"/>
    </source>
</evidence>
<feature type="compositionally biased region" description="Low complexity" evidence="17">
    <location>
        <begin position="114"/>
        <end position="124"/>
    </location>
</feature>
<dbReference type="GO" id="GO:0070822">
    <property type="term" value="C:Sin3-type complex"/>
    <property type="evidence" value="ECO:0007669"/>
    <property type="project" value="TreeGrafter"/>
</dbReference>
<reference evidence="20 21" key="1">
    <citation type="submission" date="2024-01" db="EMBL/GenBank/DDBJ databases">
        <title>The genome of the rayed Mediterranean limpet Patella caerulea (Linnaeus, 1758).</title>
        <authorList>
            <person name="Anh-Thu Weber A."/>
            <person name="Halstead-Nussloch G."/>
        </authorList>
    </citation>
    <scope>NUCLEOTIDE SEQUENCE [LARGE SCALE GENOMIC DNA]</scope>
    <source>
        <strain evidence="20">AATW-2023a</strain>
        <tissue evidence="20">Whole specimen</tissue>
    </source>
</reference>
<dbReference type="PANTHER" id="PTHR46309:SF1">
    <property type="entry name" value="PHD FINGER PROTEIN 12"/>
    <property type="match status" value="1"/>
</dbReference>
<dbReference type="SUPFAM" id="SSF57903">
    <property type="entry name" value="FYVE/PHD zinc finger"/>
    <property type="match status" value="2"/>
</dbReference>
<evidence type="ECO:0000256" key="9">
    <source>
        <dbReference type="ARBA" id="ARBA00022843"/>
    </source>
</evidence>
<keyword evidence="2" id="KW-0678">Repressor</keyword>
<dbReference type="CDD" id="cd22703">
    <property type="entry name" value="FHA_PHF12"/>
    <property type="match status" value="1"/>
</dbReference>
<dbReference type="CDD" id="cd15534">
    <property type="entry name" value="PHD2_PHF12_Rco1"/>
    <property type="match status" value="1"/>
</dbReference>
<evidence type="ECO:0000256" key="17">
    <source>
        <dbReference type="SAM" id="MobiDB-lite"/>
    </source>
</evidence>
<dbReference type="InterPro" id="IPR013083">
    <property type="entry name" value="Znf_RING/FYVE/PHD"/>
</dbReference>
<evidence type="ECO:0000256" key="8">
    <source>
        <dbReference type="ARBA" id="ARBA00022833"/>
    </source>
</evidence>
<evidence type="ECO:0000259" key="19">
    <source>
        <dbReference type="PROSITE" id="PS50016"/>
    </source>
</evidence>
<dbReference type="GO" id="GO:0000122">
    <property type="term" value="P:negative regulation of transcription by RNA polymerase II"/>
    <property type="evidence" value="ECO:0007669"/>
    <property type="project" value="TreeGrafter"/>
</dbReference>
<keyword evidence="12" id="KW-0539">Nucleus</keyword>
<keyword evidence="4" id="KW-0597">Phosphoprotein</keyword>
<protein>
    <recommendedName>
        <fullName evidence="14">PHD finger protein 12</fullName>
    </recommendedName>
    <alternativeName>
        <fullName evidence="15">PHD factor 1</fullName>
    </alternativeName>
</protein>
<dbReference type="Proteomes" id="UP001347796">
    <property type="component" value="Unassembled WGS sequence"/>
</dbReference>
<dbReference type="AlphaFoldDB" id="A0AAN8K9C1"/>
<evidence type="ECO:0000256" key="16">
    <source>
        <dbReference type="PROSITE-ProRule" id="PRU00146"/>
    </source>
</evidence>
<keyword evidence="10" id="KW-0805">Transcription regulation</keyword>
<comment type="subunit">
    <text evidence="13">Component of SIN3 complexes. Interacts with SIN3A in a complex composed of HDAC1, SAP30 and SIN3A. Component of the SIN3B complex, which includes SIN3B, HDAC2 or HDAC1, PHF12 and MORF4L1; interacts directly with all subunits. Interacts with TLE5.</text>
</comment>
<dbReference type="InterPro" id="IPR011011">
    <property type="entry name" value="Znf_FYVE_PHD"/>
</dbReference>
<feature type="region of interest" description="Disordered" evidence="17">
    <location>
        <begin position="612"/>
        <end position="634"/>
    </location>
</feature>
<dbReference type="PANTHER" id="PTHR46309">
    <property type="entry name" value="PHD FINGER PROTEIN 12"/>
    <property type="match status" value="1"/>
</dbReference>
<feature type="region of interest" description="Disordered" evidence="17">
    <location>
        <begin position="105"/>
        <end position="136"/>
    </location>
</feature>
<gene>
    <name evidence="20" type="ORF">SNE40_004132</name>
</gene>
<dbReference type="PROSITE" id="PS01359">
    <property type="entry name" value="ZF_PHD_1"/>
    <property type="match status" value="1"/>
</dbReference>
<dbReference type="InterPro" id="IPR031966">
    <property type="entry name" value="PHF12_MRG-bd"/>
</dbReference>
<keyword evidence="8" id="KW-0862">Zinc</keyword>
<keyword evidence="11" id="KW-0804">Transcription</keyword>
<dbReference type="InterPro" id="IPR038098">
    <property type="entry name" value="PHF12_MRG-bd_sf"/>
</dbReference>
<dbReference type="CDD" id="cd15533">
    <property type="entry name" value="PHD1_PHF12"/>
    <property type="match status" value="1"/>
</dbReference>
<dbReference type="InterPro" id="IPR019786">
    <property type="entry name" value="Zinc_finger_PHD-type_CS"/>
</dbReference>
<dbReference type="GO" id="GO:0003714">
    <property type="term" value="F:transcription corepressor activity"/>
    <property type="evidence" value="ECO:0007669"/>
    <property type="project" value="InterPro"/>
</dbReference>
<dbReference type="Pfam" id="PF16737">
    <property type="entry name" value="PHF12_MRG_bd"/>
    <property type="match status" value="1"/>
</dbReference>
<feature type="domain" description="PHD-type" evidence="19">
    <location>
        <begin position="207"/>
        <end position="257"/>
    </location>
</feature>
<dbReference type="SMART" id="SM00249">
    <property type="entry name" value="PHD"/>
    <property type="match status" value="2"/>
</dbReference>
<feature type="compositionally biased region" description="Polar residues" evidence="17">
    <location>
        <begin position="495"/>
        <end position="521"/>
    </location>
</feature>
<evidence type="ECO:0000256" key="6">
    <source>
        <dbReference type="ARBA" id="ARBA00022737"/>
    </source>
</evidence>
<evidence type="ECO:0000256" key="5">
    <source>
        <dbReference type="ARBA" id="ARBA00022723"/>
    </source>
</evidence>
<evidence type="ECO:0000313" key="20">
    <source>
        <dbReference type="EMBL" id="KAK6192706.1"/>
    </source>
</evidence>
<name>A0AAN8K9C1_PATCE</name>
<evidence type="ECO:0000256" key="7">
    <source>
        <dbReference type="ARBA" id="ARBA00022771"/>
    </source>
</evidence>
<dbReference type="InterPro" id="IPR001965">
    <property type="entry name" value="Znf_PHD"/>
</dbReference>
<keyword evidence="3" id="KW-1017">Isopeptide bond</keyword>
<feature type="region of interest" description="Disordered" evidence="17">
    <location>
        <begin position="318"/>
        <end position="359"/>
    </location>
</feature>
<evidence type="ECO:0000256" key="10">
    <source>
        <dbReference type="ARBA" id="ARBA00023015"/>
    </source>
</evidence>
<feature type="region of interest" description="Disordered" evidence="17">
    <location>
        <begin position="23"/>
        <end position="44"/>
    </location>
</feature>
<dbReference type="InterPro" id="IPR042163">
    <property type="entry name" value="PHF12"/>
</dbReference>
<accession>A0AAN8K9C1</accession>
<evidence type="ECO:0000256" key="15">
    <source>
        <dbReference type="ARBA" id="ARBA00076589"/>
    </source>
</evidence>
<feature type="compositionally biased region" description="Basic residues" evidence="17">
    <location>
        <begin position="32"/>
        <end position="44"/>
    </location>
</feature>
<dbReference type="InterPro" id="IPR008984">
    <property type="entry name" value="SMAD_FHA_dom_sf"/>
</dbReference>
<feature type="region of interest" description="Disordered" evidence="17">
    <location>
        <begin position="180"/>
        <end position="199"/>
    </location>
</feature>
<dbReference type="PROSITE" id="PS50016">
    <property type="entry name" value="ZF_PHD_2"/>
    <property type="match status" value="2"/>
</dbReference>
<evidence type="ECO:0000256" key="3">
    <source>
        <dbReference type="ARBA" id="ARBA00022499"/>
    </source>
</evidence>
<evidence type="ECO:0000256" key="12">
    <source>
        <dbReference type="ARBA" id="ARBA00023242"/>
    </source>
</evidence>
<organism evidence="20 21">
    <name type="scientific">Patella caerulea</name>
    <name type="common">Rayed Mediterranean limpet</name>
    <dbReference type="NCBI Taxonomy" id="87958"/>
    <lineage>
        <taxon>Eukaryota</taxon>
        <taxon>Metazoa</taxon>
        <taxon>Spiralia</taxon>
        <taxon>Lophotrochozoa</taxon>
        <taxon>Mollusca</taxon>
        <taxon>Gastropoda</taxon>
        <taxon>Patellogastropoda</taxon>
        <taxon>Patelloidea</taxon>
        <taxon>Patellidae</taxon>
        <taxon>Patella</taxon>
    </lineage>
</organism>
<keyword evidence="21" id="KW-1185">Reference proteome</keyword>
<dbReference type="InterPro" id="IPR000253">
    <property type="entry name" value="FHA_dom"/>
</dbReference>
<feature type="compositionally biased region" description="Basic residues" evidence="17">
    <location>
        <begin position="181"/>
        <end position="193"/>
    </location>
</feature>
<evidence type="ECO:0000259" key="18">
    <source>
        <dbReference type="PROSITE" id="PS50006"/>
    </source>
</evidence>
<evidence type="ECO:0000256" key="2">
    <source>
        <dbReference type="ARBA" id="ARBA00022491"/>
    </source>
</evidence>
<evidence type="ECO:0000256" key="14">
    <source>
        <dbReference type="ARBA" id="ARBA00068755"/>
    </source>
</evidence>
<dbReference type="Gene3D" id="3.30.40.10">
    <property type="entry name" value="Zinc/RING finger domain, C3HC4 (zinc finger)"/>
    <property type="match status" value="2"/>
</dbReference>
<keyword evidence="5" id="KW-0479">Metal-binding</keyword>
<feature type="compositionally biased region" description="Polar residues" evidence="17">
    <location>
        <begin position="390"/>
        <end position="406"/>
    </location>
</feature>
<evidence type="ECO:0000256" key="4">
    <source>
        <dbReference type="ARBA" id="ARBA00022553"/>
    </source>
</evidence>
<evidence type="ECO:0000313" key="21">
    <source>
        <dbReference type="Proteomes" id="UP001347796"/>
    </source>
</evidence>
<comment type="subcellular location">
    <subcellularLocation>
        <location evidence="1">Nucleus</location>
    </subcellularLocation>
</comment>
<feature type="domain" description="PHD-type" evidence="19">
    <location>
        <begin position="52"/>
        <end position="101"/>
    </location>
</feature>
<dbReference type="Gene3D" id="6.10.20.60">
    <property type="entry name" value="PHD finger protein 12"/>
    <property type="match status" value="1"/>
</dbReference>
<dbReference type="EMBL" id="JAZGQO010000002">
    <property type="protein sequence ID" value="KAK6192706.1"/>
    <property type="molecule type" value="Genomic_DNA"/>
</dbReference>
<dbReference type="GO" id="GO:0008270">
    <property type="term" value="F:zinc ion binding"/>
    <property type="evidence" value="ECO:0007669"/>
    <property type="project" value="UniProtKB-KW"/>
</dbReference>
<keyword evidence="9" id="KW-0832">Ubl conjugation</keyword>
<keyword evidence="6" id="KW-0677">Repeat</keyword>
<keyword evidence="7 16" id="KW-0863">Zinc-finger</keyword>
<dbReference type="FunFam" id="3.30.40.10:FF:000164">
    <property type="entry name" value="PHD finger protein 12"/>
    <property type="match status" value="1"/>
</dbReference>
<feature type="domain" description="FHA" evidence="18">
    <location>
        <begin position="732"/>
        <end position="786"/>
    </location>
</feature>
<feature type="compositionally biased region" description="Low complexity" evidence="17">
    <location>
        <begin position="593"/>
        <end position="607"/>
    </location>
</feature>
<dbReference type="PROSITE" id="PS50006">
    <property type="entry name" value="FHA_DOMAIN"/>
    <property type="match status" value="1"/>
</dbReference>
<dbReference type="Pfam" id="PF00628">
    <property type="entry name" value="PHD"/>
    <property type="match status" value="2"/>
</dbReference>